<protein>
    <submittedName>
        <fullName evidence="1">Uncharacterized protein</fullName>
    </submittedName>
</protein>
<dbReference type="EMBL" id="KN831973">
    <property type="protein sequence ID" value="KIO04057.1"/>
    <property type="molecule type" value="Genomic_DNA"/>
</dbReference>
<reference evidence="2" key="2">
    <citation type="submission" date="2015-01" db="EMBL/GenBank/DDBJ databases">
        <title>Evolutionary Origins and Diversification of the Mycorrhizal Mutualists.</title>
        <authorList>
            <consortium name="DOE Joint Genome Institute"/>
            <consortium name="Mycorrhizal Genomics Consortium"/>
            <person name="Kohler A."/>
            <person name="Kuo A."/>
            <person name="Nagy L.G."/>
            <person name="Floudas D."/>
            <person name="Copeland A."/>
            <person name="Barry K.W."/>
            <person name="Cichocki N."/>
            <person name="Veneault-Fourrey C."/>
            <person name="LaButti K."/>
            <person name="Lindquist E.A."/>
            <person name="Lipzen A."/>
            <person name="Lundell T."/>
            <person name="Morin E."/>
            <person name="Murat C."/>
            <person name="Riley R."/>
            <person name="Ohm R."/>
            <person name="Sun H."/>
            <person name="Tunlid A."/>
            <person name="Henrissat B."/>
            <person name="Grigoriev I.V."/>
            <person name="Hibbett D.S."/>
            <person name="Martin F."/>
        </authorList>
    </citation>
    <scope>NUCLEOTIDE SEQUENCE [LARGE SCALE GENOMIC DNA]</scope>
    <source>
        <strain evidence="2">Marx 270</strain>
    </source>
</reference>
<name>A0A0C3K3F4_PISTI</name>
<dbReference type="Proteomes" id="UP000054217">
    <property type="component" value="Unassembled WGS sequence"/>
</dbReference>
<dbReference type="HOGENOM" id="CLU_1897058_0_0_1"/>
<reference evidence="1 2" key="1">
    <citation type="submission" date="2014-04" db="EMBL/GenBank/DDBJ databases">
        <authorList>
            <consortium name="DOE Joint Genome Institute"/>
            <person name="Kuo A."/>
            <person name="Kohler A."/>
            <person name="Costa M.D."/>
            <person name="Nagy L.G."/>
            <person name="Floudas D."/>
            <person name="Copeland A."/>
            <person name="Barry K.W."/>
            <person name="Cichocki N."/>
            <person name="Veneault-Fourrey C."/>
            <person name="LaButti K."/>
            <person name="Lindquist E.A."/>
            <person name="Lipzen A."/>
            <person name="Lundell T."/>
            <person name="Morin E."/>
            <person name="Murat C."/>
            <person name="Sun H."/>
            <person name="Tunlid A."/>
            <person name="Henrissat B."/>
            <person name="Grigoriev I.V."/>
            <person name="Hibbett D.S."/>
            <person name="Martin F."/>
            <person name="Nordberg H.P."/>
            <person name="Cantor M.N."/>
            <person name="Hua S.X."/>
        </authorList>
    </citation>
    <scope>NUCLEOTIDE SEQUENCE [LARGE SCALE GENOMIC DNA]</scope>
    <source>
        <strain evidence="1 2">Marx 270</strain>
    </source>
</reference>
<keyword evidence="2" id="KW-1185">Reference proteome</keyword>
<gene>
    <name evidence="1" type="ORF">M404DRAFT_600112</name>
</gene>
<dbReference type="InParanoid" id="A0A0C3K3F4"/>
<evidence type="ECO:0000313" key="2">
    <source>
        <dbReference type="Proteomes" id="UP000054217"/>
    </source>
</evidence>
<proteinExistence type="predicted"/>
<accession>A0A0C3K3F4</accession>
<dbReference type="AlphaFoldDB" id="A0A0C3K3F4"/>
<sequence length="134" mass="15131">MPYNLNKVWLTSQPKARQKGCLLQKAITSNRSFSATQVLGMAHRMISLHVYMDKAPEKGEPGSPAFIRLLRGLPFVPLLASSSAVRGHHPRKTCSLDPYCLSHWQKRCLMLTLLPAFNLMMYGARGSEGRRIHR</sequence>
<evidence type="ECO:0000313" key="1">
    <source>
        <dbReference type="EMBL" id="KIO04057.1"/>
    </source>
</evidence>
<organism evidence="1 2">
    <name type="scientific">Pisolithus tinctorius Marx 270</name>
    <dbReference type="NCBI Taxonomy" id="870435"/>
    <lineage>
        <taxon>Eukaryota</taxon>
        <taxon>Fungi</taxon>
        <taxon>Dikarya</taxon>
        <taxon>Basidiomycota</taxon>
        <taxon>Agaricomycotina</taxon>
        <taxon>Agaricomycetes</taxon>
        <taxon>Agaricomycetidae</taxon>
        <taxon>Boletales</taxon>
        <taxon>Sclerodermatineae</taxon>
        <taxon>Pisolithaceae</taxon>
        <taxon>Pisolithus</taxon>
    </lineage>
</organism>